<reference evidence="9 10" key="1">
    <citation type="journal article" date="2013" name="Nature">
        <title>Insights into bilaterian evolution from three spiralian genomes.</title>
        <authorList>
            <person name="Simakov O."/>
            <person name="Marletaz F."/>
            <person name="Cho S.J."/>
            <person name="Edsinger-Gonzales E."/>
            <person name="Havlak P."/>
            <person name="Hellsten U."/>
            <person name="Kuo D.H."/>
            <person name="Larsson T."/>
            <person name="Lv J."/>
            <person name="Arendt D."/>
            <person name="Savage R."/>
            <person name="Osoegawa K."/>
            <person name="de Jong P."/>
            <person name="Grimwood J."/>
            <person name="Chapman J.A."/>
            <person name="Shapiro H."/>
            <person name="Aerts A."/>
            <person name="Otillar R.P."/>
            <person name="Terry A.Y."/>
            <person name="Boore J.L."/>
            <person name="Grigoriev I.V."/>
            <person name="Lindberg D.R."/>
            <person name="Seaver E.C."/>
            <person name="Weisblat D.A."/>
            <person name="Putnam N.H."/>
            <person name="Rokhsar D.S."/>
        </authorList>
    </citation>
    <scope>NUCLEOTIDE SEQUENCE [LARGE SCALE GENOMIC DNA]</scope>
</reference>
<dbReference type="Pfam" id="PF00375">
    <property type="entry name" value="SDF"/>
    <property type="match status" value="1"/>
</dbReference>
<dbReference type="PANTHER" id="PTHR11958">
    <property type="entry name" value="SODIUM/DICARBOXYLATE SYMPORTER-RELATED"/>
    <property type="match status" value="1"/>
</dbReference>
<dbReference type="InterPro" id="IPR036458">
    <property type="entry name" value="Na:dicarbo_symporter_sf"/>
</dbReference>
<dbReference type="InterPro" id="IPR018107">
    <property type="entry name" value="Na-dicarboxylate_symporter_CS"/>
</dbReference>
<dbReference type="Proteomes" id="UP000030746">
    <property type="component" value="Unassembled WGS sequence"/>
</dbReference>
<feature type="transmembrane region" description="Helical" evidence="8">
    <location>
        <begin position="85"/>
        <end position="107"/>
    </location>
</feature>
<dbReference type="PANTHER" id="PTHR11958:SF63">
    <property type="entry name" value="AMINO ACID TRANSPORTER"/>
    <property type="match status" value="1"/>
</dbReference>
<dbReference type="KEGG" id="lgi:LOTGIDRAFT_71933"/>
<feature type="transmembrane region" description="Helical" evidence="8">
    <location>
        <begin position="265"/>
        <end position="292"/>
    </location>
</feature>
<protein>
    <recommendedName>
        <fullName evidence="8">Amino acid transporter</fullName>
    </recommendedName>
</protein>
<dbReference type="GeneID" id="20252035"/>
<evidence type="ECO:0000256" key="7">
    <source>
        <dbReference type="ARBA" id="ARBA00023180"/>
    </source>
</evidence>
<evidence type="ECO:0000313" key="9">
    <source>
        <dbReference type="EMBL" id="ESO88194.1"/>
    </source>
</evidence>
<dbReference type="RefSeq" id="XP_009061110.1">
    <property type="nucleotide sequence ID" value="XM_009062862.1"/>
</dbReference>
<evidence type="ECO:0000256" key="8">
    <source>
        <dbReference type="RuleBase" id="RU361216"/>
    </source>
</evidence>
<dbReference type="CTD" id="20252035"/>
<evidence type="ECO:0000256" key="4">
    <source>
        <dbReference type="ARBA" id="ARBA00022847"/>
    </source>
</evidence>
<gene>
    <name evidence="9" type="ORF">LOTGIDRAFT_71933</name>
</gene>
<feature type="transmembrane region" description="Helical" evidence="8">
    <location>
        <begin position="232"/>
        <end position="253"/>
    </location>
</feature>
<dbReference type="AlphaFoldDB" id="V4BHJ2"/>
<evidence type="ECO:0000256" key="6">
    <source>
        <dbReference type="ARBA" id="ARBA00023136"/>
    </source>
</evidence>
<keyword evidence="10" id="KW-1185">Reference proteome</keyword>
<evidence type="ECO:0000256" key="2">
    <source>
        <dbReference type="ARBA" id="ARBA00022448"/>
    </source>
</evidence>
<feature type="non-terminal residue" evidence="9">
    <location>
        <position position="471"/>
    </location>
</feature>
<evidence type="ECO:0000313" key="10">
    <source>
        <dbReference type="Proteomes" id="UP000030746"/>
    </source>
</evidence>
<dbReference type="GO" id="GO:0005886">
    <property type="term" value="C:plasma membrane"/>
    <property type="evidence" value="ECO:0007669"/>
    <property type="project" value="TreeGrafter"/>
</dbReference>
<keyword evidence="7" id="KW-0325">Glycoprotein</keyword>
<feature type="transmembrane region" description="Helical" evidence="8">
    <location>
        <begin position="49"/>
        <end position="73"/>
    </location>
</feature>
<proteinExistence type="inferred from homology"/>
<keyword evidence="2 8" id="KW-0813">Transport</keyword>
<dbReference type="GO" id="GO:0015501">
    <property type="term" value="F:glutamate:sodium symporter activity"/>
    <property type="evidence" value="ECO:0007669"/>
    <property type="project" value="TreeGrafter"/>
</dbReference>
<dbReference type="OrthoDB" id="5877963at2759"/>
<feature type="transmembrane region" description="Helical" evidence="8">
    <location>
        <begin position="192"/>
        <end position="211"/>
    </location>
</feature>
<dbReference type="PRINTS" id="PR00173">
    <property type="entry name" value="EDTRNSPORT"/>
</dbReference>
<dbReference type="InterPro" id="IPR050746">
    <property type="entry name" value="DAACS"/>
</dbReference>
<feature type="transmembrane region" description="Helical" evidence="8">
    <location>
        <begin position="372"/>
        <end position="393"/>
    </location>
</feature>
<dbReference type="GO" id="GO:0005313">
    <property type="term" value="F:L-glutamate transmembrane transporter activity"/>
    <property type="evidence" value="ECO:0007669"/>
    <property type="project" value="TreeGrafter"/>
</dbReference>
<dbReference type="InterPro" id="IPR001991">
    <property type="entry name" value="Na-dicarboxylate_symporter"/>
</dbReference>
<sequence length="471" mass="50986">VKRIFKNNLLLILLILSLFFGIALGAGLRYVEPKFTRRQILYLGYPGELLMSMLKMLILPLVVSSLVSGMASLDARSSGVMGLRAVVYYMTTTLLAVILGIVLVVAIEPGRKGGTPDSTGSPKELIDPVDTFLDLLRQAFPPNLIEACFRKCQTNSSIIIIIIISAFNQTILRYNDKLENIYFPKVTTVEGMNVLGLVVFSIALGICIIKLGEKGKPLKDLFDSLNEATLKLILVVIWYSPVGVMFLVAAKVVEMDDPEKTFQQLAYYFLTVMAGLFIHGFVSLPLVYFLFVRKNPFRFIYGVLQAIVTAIGTSSSSASLPVTLKCLEENNGVDPRVCKFVAPVGATINMDGTALYEAVAVIFIGQVRNLDLGIGNVITVSITATAAAIGAAGVPQAGLVTMVIVLTAVGFPTEDVTLILAIDWLLDRFRTAVNVLGDAFGAGIVAHLSRGDLAKMDAMDKDAMDEDEADK</sequence>
<dbReference type="Gene3D" id="1.10.3860.10">
    <property type="entry name" value="Sodium:dicarboxylate symporter"/>
    <property type="match status" value="1"/>
</dbReference>
<comment type="subcellular location">
    <subcellularLocation>
        <location evidence="1 8">Membrane</location>
        <topology evidence="1 8">Multi-pass membrane protein</topology>
    </subcellularLocation>
</comment>
<dbReference type="OMA" id="AIMNSTM"/>
<comment type="similarity">
    <text evidence="8">Belongs to the dicarboxylate/amino acid:cation symporter (DAACS) (TC 2.A.23) family.</text>
</comment>
<feature type="transmembrane region" description="Helical" evidence="8">
    <location>
        <begin position="399"/>
        <end position="422"/>
    </location>
</feature>
<dbReference type="PROSITE" id="PS00713">
    <property type="entry name" value="NA_DICARBOXYL_SYMP_1"/>
    <property type="match status" value="1"/>
</dbReference>
<keyword evidence="5 8" id="KW-1133">Transmembrane helix</keyword>
<dbReference type="EMBL" id="KB202752">
    <property type="protein sequence ID" value="ESO88194.1"/>
    <property type="molecule type" value="Genomic_DNA"/>
</dbReference>
<keyword evidence="4 8" id="KW-0769">Symport</keyword>
<dbReference type="GO" id="GO:0015175">
    <property type="term" value="F:neutral L-amino acid transmembrane transporter activity"/>
    <property type="evidence" value="ECO:0007669"/>
    <property type="project" value="TreeGrafter"/>
</dbReference>
<name>V4BHJ2_LOTGI</name>
<keyword evidence="6 8" id="KW-0472">Membrane</keyword>
<evidence type="ECO:0000256" key="5">
    <source>
        <dbReference type="ARBA" id="ARBA00022989"/>
    </source>
</evidence>
<feature type="non-terminal residue" evidence="9">
    <location>
        <position position="1"/>
    </location>
</feature>
<evidence type="ECO:0000256" key="1">
    <source>
        <dbReference type="ARBA" id="ARBA00004141"/>
    </source>
</evidence>
<accession>V4BHJ2</accession>
<keyword evidence="3 8" id="KW-0812">Transmembrane</keyword>
<organism evidence="9 10">
    <name type="scientific">Lottia gigantea</name>
    <name type="common">Giant owl limpet</name>
    <dbReference type="NCBI Taxonomy" id="225164"/>
    <lineage>
        <taxon>Eukaryota</taxon>
        <taxon>Metazoa</taxon>
        <taxon>Spiralia</taxon>
        <taxon>Lophotrochozoa</taxon>
        <taxon>Mollusca</taxon>
        <taxon>Gastropoda</taxon>
        <taxon>Patellogastropoda</taxon>
        <taxon>Lottioidea</taxon>
        <taxon>Lottiidae</taxon>
        <taxon>Lottia</taxon>
    </lineage>
</organism>
<dbReference type="SUPFAM" id="SSF118215">
    <property type="entry name" value="Proton glutamate symport protein"/>
    <property type="match status" value="1"/>
</dbReference>
<dbReference type="HOGENOM" id="CLU_019375_3_2_1"/>
<evidence type="ECO:0000256" key="3">
    <source>
        <dbReference type="ARBA" id="ARBA00022692"/>
    </source>
</evidence>